<dbReference type="Pfam" id="PF25828">
    <property type="entry name" value="CC_Cfap43"/>
    <property type="match status" value="1"/>
</dbReference>
<proteinExistence type="predicted"/>
<keyword evidence="4" id="KW-0853">WD repeat</keyword>
<evidence type="ECO:0000256" key="2">
    <source>
        <dbReference type="ARBA" id="ARBA00004245"/>
    </source>
</evidence>
<evidence type="ECO:0000256" key="5">
    <source>
        <dbReference type="ARBA" id="ARBA00022737"/>
    </source>
</evidence>
<protein>
    <submittedName>
        <fullName evidence="9">Uncharacterized protein</fullName>
    </submittedName>
</protein>
<evidence type="ECO:0000256" key="3">
    <source>
        <dbReference type="ARBA" id="ARBA00022490"/>
    </source>
</evidence>
<evidence type="ECO:0000256" key="6">
    <source>
        <dbReference type="ARBA" id="ARBA00023054"/>
    </source>
</evidence>
<keyword evidence="3" id="KW-0963">Cytoplasm</keyword>
<gene>
    <name evidence="9" type="ORF">TTEB3V08_LOCUS10999</name>
</gene>
<sequence length="150" mass="17629">MRTPLSIGSTSQPLSPTYSRASGKLPFLPLDKARQQWRVFNMFFDKAMFDAETHLRDLDKRIEKTLKANRELDGRVIDLNVDVNEQNLQRDTELEVKNAEGVQRRMSVIVKRSRLITKIQEQYNDILVMQTELELLRLKTFPTLKYKTLF</sequence>
<keyword evidence="6" id="KW-0175">Coiled coil</keyword>
<comment type="subcellular location">
    <subcellularLocation>
        <location evidence="1">Cell projection</location>
        <location evidence="1">Cilium</location>
    </subcellularLocation>
    <subcellularLocation>
        <location evidence="2">Cytoplasm</location>
        <location evidence="2">Cytoskeleton</location>
    </subcellularLocation>
</comment>
<organism evidence="9">
    <name type="scientific">Timema tahoe</name>
    <dbReference type="NCBI Taxonomy" id="61484"/>
    <lineage>
        <taxon>Eukaryota</taxon>
        <taxon>Metazoa</taxon>
        <taxon>Ecdysozoa</taxon>
        <taxon>Arthropoda</taxon>
        <taxon>Hexapoda</taxon>
        <taxon>Insecta</taxon>
        <taxon>Pterygota</taxon>
        <taxon>Neoptera</taxon>
        <taxon>Polyneoptera</taxon>
        <taxon>Phasmatodea</taxon>
        <taxon>Timematodea</taxon>
        <taxon>Timematoidea</taxon>
        <taxon>Timematidae</taxon>
        <taxon>Timema</taxon>
    </lineage>
</organism>
<accession>A0A7R9IRA0</accession>
<keyword evidence="7" id="KW-0206">Cytoskeleton</keyword>
<evidence type="ECO:0000256" key="1">
    <source>
        <dbReference type="ARBA" id="ARBA00004138"/>
    </source>
</evidence>
<dbReference type="PANTHER" id="PTHR14885:SF1">
    <property type="entry name" value="CILIA- AND FLAGELLA-ASSOCIATED PROTEIN 43"/>
    <property type="match status" value="1"/>
</dbReference>
<dbReference type="GO" id="GO:0060271">
    <property type="term" value="P:cilium assembly"/>
    <property type="evidence" value="ECO:0007669"/>
    <property type="project" value="TreeGrafter"/>
</dbReference>
<dbReference type="PANTHER" id="PTHR14885">
    <property type="entry name" value="CILIA- AND FLAGELLA-ASSOCIATED PROTEIN 43-RELATED"/>
    <property type="match status" value="1"/>
</dbReference>
<evidence type="ECO:0000313" key="9">
    <source>
        <dbReference type="EMBL" id="CAD7463113.1"/>
    </source>
</evidence>
<dbReference type="GO" id="GO:0005930">
    <property type="term" value="C:axoneme"/>
    <property type="evidence" value="ECO:0007669"/>
    <property type="project" value="TreeGrafter"/>
</dbReference>
<keyword evidence="5" id="KW-0677">Repeat</keyword>
<dbReference type="EMBL" id="OE007275">
    <property type="protein sequence ID" value="CAD7463113.1"/>
    <property type="molecule type" value="Genomic_DNA"/>
</dbReference>
<reference evidence="9" key="1">
    <citation type="submission" date="2020-11" db="EMBL/GenBank/DDBJ databases">
        <authorList>
            <person name="Tran Van P."/>
        </authorList>
    </citation>
    <scope>NUCLEOTIDE SEQUENCE</scope>
</reference>
<dbReference type="AlphaFoldDB" id="A0A7R9IRA0"/>
<evidence type="ECO:0000256" key="4">
    <source>
        <dbReference type="ARBA" id="ARBA00022574"/>
    </source>
</evidence>
<evidence type="ECO:0000256" key="7">
    <source>
        <dbReference type="ARBA" id="ARBA00023212"/>
    </source>
</evidence>
<keyword evidence="8" id="KW-0966">Cell projection</keyword>
<evidence type="ECO:0000256" key="8">
    <source>
        <dbReference type="ARBA" id="ARBA00023273"/>
    </source>
</evidence>
<name>A0A7R9IRA0_9NEOP</name>